<dbReference type="GO" id="GO:0009235">
    <property type="term" value="P:cobalamin metabolic process"/>
    <property type="evidence" value="ECO:0007669"/>
    <property type="project" value="UniProtKB-ARBA"/>
</dbReference>
<dbReference type="Gene3D" id="1.20.1200.10">
    <property type="entry name" value="Cobalamin adenosyltransferase-like"/>
    <property type="match status" value="1"/>
</dbReference>
<dbReference type="Pfam" id="PF01923">
    <property type="entry name" value="Cob_adeno_trans"/>
    <property type="match status" value="1"/>
</dbReference>
<dbReference type="AlphaFoldDB" id="A0AAV9I6B8"/>
<evidence type="ECO:0000256" key="6">
    <source>
        <dbReference type="ARBA" id="ARBA00051988"/>
    </source>
</evidence>
<dbReference type="InterPro" id="IPR016030">
    <property type="entry name" value="CblAdoTrfase-like"/>
</dbReference>
<evidence type="ECO:0000313" key="12">
    <source>
        <dbReference type="EMBL" id="KAK4523153.1"/>
    </source>
</evidence>
<evidence type="ECO:0000259" key="11">
    <source>
        <dbReference type="Pfam" id="PF01923"/>
    </source>
</evidence>
<dbReference type="GO" id="GO:0005524">
    <property type="term" value="F:ATP binding"/>
    <property type="evidence" value="ECO:0007669"/>
    <property type="project" value="UniProtKB-UniRule"/>
</dbReference>
<sequence length="257" mass="28921">MFLPFRSKQLVWSSFDLLLRECKPSRLVSCFSVFPYRTLHNAIPTGDKEAETKRVRIYTRTGDKGKSSLLTGERRPKDDAVFEVLGTIDELNAHIGLAVAHCRCIKTPGFVAKLENIQSTLFDIGAVIASHSTRPDKIRGNLEISTFRFDQSKVSELETWIDEFEGSLPALRNFILPSGGLASAQLHVTRAVGRRAERRFWTAFQHTLPIIQDLKDQVETLQHIGQYLNRLGDLLFVAARLAAQETGNPEVLYKKPG</sequence>
<dbReference type="PANTHER" id="PTHR12213">
    <property type="entry name" value="CORRINOID ADENOSYLTRANSFERASE"/>
    <property type="match status" value="1"/>
</dbReference>
<accession>A0AAV9I6B8</accession>
<evidence type="ECO:0000256" key="8">
    <source>
        <dbReference type="ARBA" id="ARBA00071654"/>
    </source>
</evidence>
<dbReference type="Proteomes" id="UP001300502">
    <property type="component" value="Unassembled WGS sequence"/>
</dbReference>
<evidence type="ECO:0000313" key="13">
    <source>
        <dbReference type="Proteomes" id="UP001300502"/>
    </source>
</evidence>
<keyword evidence="13" id="KW-1185">Reference proteome</keyword>
<protein>
    <recommendedName>
        <fullName evidence="8">Corrinoid adenosyltransferase MMAB</fullName>
    </recommendedName>
    <alternativeName>
        <fullName evidence="9">ATP:co(I)rrinoid adenosyltransferase MMAB</fullName>
    </alternativeName>
</protein>
<dbReference type="PANTHER" id="PTHR12213:SF0">
    <property type="entry name" value="CORRINOID ADENOSYLTRANSFERASE MMAB"/>
    <property type="match status" value="1"/>
</dbReference>
<evidence type="ECO:0000256" key="3">
    <source>
        <dbReference type="ARBA" id="ARBA00022679"/>
    </source>
</evidence>
<dbReference type="SUPFAM" id="SSF89028">
    <property type="entry name" value="Cobalamin adenosyltransferase-like"/>
    <property type="match status" value="1"/>
</dbReference>
<evidence type="ECO:0000256" key="2">
    <source>
        <dbReference type="ARBA" id="ARBA00011233"/>
    </source>
</evidence>
<evidence type="ECO:0000256" key="9">
    <source>
        <dbReference type="ARBA" id="ARBA00075216"/>
    </source>
</evidence>
<comment type="catalytic activity">
    <reaction evidence="6">
        <text>cob(I)alamin-[corrinoid adenosyltransferase] + ATP = apo-[corrinoid adenosyltransferase] + adenosylcob(III)alamin + triphosphate</text>
        <dbReference type="Rhea" id="RHEA:56796"/>
        <dbReference type="Rhea" id="RHEA-COMP:14743"/>
        <dbReference type="Rhea" id="RHEA-COMP:14744"/>
        <dbReference type="ChEBI" id="CHEBI:18036"/>
        <dbReference type="ChEBI" id="CHEBI:18408"/>
        <dbReference type="ChEBI" id="CHEBI:30616"/>
        <dbReference type="ChEBI" id="CHEBI:60488"/>
        <dbReference type="ChEBI" id="CHEBI:83228"/>
    </reaction>
    <physiologicalReaction direction="left-to-right" evidence="6">
        <dbReference type="Rhea" id="RHEA:56797"/>
    </physiologicalReaction>
</comment>
<comment type="subunit">
    <text evidence="2">Homotrimer.</text>
</comment>
<dbReference type="InterPro" id="IPR036451">
    <property type="entry name" value="CblAdoTrfase-like_sf"/>
</dbReference>
<comment type="similarity">
    <text evidence="1 10">Belongs to the Cob(I)alamin adenosyltransferase family.</text>
</comment>
<name>A0AAV9I6B8_9RHOD</name>
<dbReference type="NCBIfam" id="TIGR00636">
    <property type="entry name" value="PduO_Nterm"/>
    <property type="match status" value="1"/>
</dbReference>
<dbReference type="FunFam" id="1.20.1200.10:FF:000001">
    <property type="entry name" value="Cob(I)yrinic acid a,c-diamide adenosyltransferase"/>
    <property type="match status" value="1"/>
</dbReference>
<reference evidence="12 13" key="1">
    <citation type="submission" date="2022-07" db="EMBL/GenBank/DDBJ databases">
        <title>Genome-wide signatures of adaptation to extreme environments.</title>
        <authorList>
            <person name="Cho C.H."/>
            <person name="Yoon H.S."/>
        </authorList>
    </citation>
    <scope>NUCLEOTIDE SEQUENCE [LARGE SCALE GENOMIC DNA]</scope>
    <source>
        <strain evidence="12 13">108.79 E11</strain>
    </source>
</reference>
<keyword evidence="4 10" id="KW-0547">Nucleotide-binding</keyword>
<evidence type="ECO:0000256" key="5">
    <source>
        <dbReference type="ARBA" id="ARBA00022840"/>
    </source>
</evidence>
<organism evidence="12 13">
    <name type="scientific">Galdieria yellowstonensis</name>
    <dbReference type="NCBI Taxonomy" id="3028027"/>
    <lineage>
        <taxon>Eukaryota</taxon>
        <taxon>Rhodophyta</taxon>
        <taxon>Bangiophyceae</taxon>
        <taxon>Galdieriales</taxon>
        <taxon>Galdieriaceae</taxon>
        <taxon>Galdieria</taxon>
    </lineage>
</organism>
<evidence type="ECO:0000256" key="4">
    <source>
        <dbReference type="ARBA" id="ARBA00022741"/>
    </source>
</evidence>
<keyword evidence="5 10" id="KW-0067">ATP-binding</keyword>
<feature type="domain" description="Cobalamin adenosyltransferase-like" evidence="11">
    <location>
        <begin position="57"/>
        <end position="241"/>
    </location>
</feature>
<comment type="function">
    <text evidence="7">Converts cob(I)alamin to adenosylcobalamin (adenosylcob(III)alamin), a coenzyme for methylmalonyl-CoA mutase, therefore participates in the final step of the vitamin B12 conversion. Generates adenosylcobalamin (AdoCbl) and directly delivers the cofactor to MUT in a transfer that is stimulated by ATP-binding to MMAB and gated by MMAA.</text>
</comment>
<comment type="caution">
    <text evidence="12">The sequence shown here is derived from an EMBL/GenBank/DDBJ whole genome shotgun (WGS) entry which is preliminary data.</text>
</comment>
<evidence type="ECO:0000256" key="10">
    <source>
        <dbReference type="RuleBase" id="RU366026"/>
    </source>
</evidence>
<proteinExistence type="inferred from homology"/>
<dbReference type="EMBL" id="JANCYU010000011">
    <property type="protein sequence ID" value="KAK4523153.1"/>
    <property type="molecule type" value="Genomic_DNA"/>
</dbReference>
<evidence type="ECO:0000256" key="1">
    <source>
        <dbReference type="ARBA" id="ARBA00007487"/>
    </source>
</evidence>
<evidence type="ECO:0000256" key="7">
    <source>
        <dbReference type="ARBA" id="ARBA00056747"/>
    </source>
</evidence>
<gene>
    <name evidence="12" type="ORF">GAYE_PCTG36G1044</name>
</gene>
<dbReference type="GO" id="GO:0008817">
    <property type="term" value="F:corrinoid adenosyltransferase activity"/>
    <property type="evidence" value="ECO:0007669"/>
    <property type="project" value="UniProtKB-ARBA"/>
</dbReference>
<dbReference type="InterPro" id="IPR029499">
    <property type="entry name" value="PduO-typ"/>
</dbReference>
<keyword evidence="3 10" id="KW-0808">Transferase</keyword>